<name>A0A6C0ECZ7_9ZZZZ</name>
<evidence type="ECO:0000256" key="1">
    <source>
        <dbReference type="SAM" id="MobiDB-lite"/>
    </source>
</evidence>
<evidence type="ECO:0000313" key="2">
    <source>
        <dbReference type="EMBL" id="QHT25235.1"/>
    </source>
</evidence>
<dbReference type="EMBL" id="MN739760">
    <property type="protein sequence ID" value="QHT25235.1"/>
    <property type="molecule type" value="Genomic_DNA"/>
</dbReference>
<organism evidence="2">
    <name type="scientific">viral metagenome</name>
    <dbReference type="NCBI Taxonomy" id="1070528"/>
    <lineage>
        <taxon>unclassified sequences</taxon>
        <taxon>metagenomes</taxon>
        <taxon>organismal metagenomes</taxon>
    </lineage>
</organism>
<feature type="compositionally biased region" description="Basic and acidic residues" evidence="1">
    <location>
        <begin position="261"/>
        <end position="296"/>
    </location>
</feature>
<accession>A0A6C0ECZ7</accession>
<protein>
    <submittedName>
        <fullName evidence="2">Uncharacterized protein</fullName>
    </submittedName>
</protein>
<proteinExistence type="predicted"/>
<dbReference type="AlphaFoldDB" id="A0A6C0ECZ7"/>
<reference evidence="2" key="1">
    <citation type="journal article" date="2020" name="Nature">
        <title>Giant virus diversity and host interactions through global metagenomics.</title>
        <authorList>
            <person name="Schulz F."/>
            <person name="Roux S."/>
            <person name="Paez-Espino D."/>
            <person name="Jungbluth S."/>
            <person name="Walsh D.A."/>
            <person name="Denef V.J."/>
            <person name="McMahon K.D."/>
            <person name="Konstantinidis K.T."/>
            <person name="Eloe-Fadrosh E.A."/>
            <person name="Kyrpides N.C."/>
            <person name="Woyke T."/>
        </authorList>
    </citation>
    <scope>NUCLEOTIDE SEQUENCE</scope>
    <source>
        <strain evidence="2">GVMAG-M-3300023179-150</strain>
    </source>
</reference>
<sequence>MTEINIKLDDLNQIVKTEIQKVLFLVADQYKINQREILEKILSSWKCDLATTYSDVLKNKRIRPVDPENFCFARKPNLDRCTRGRKKNSEYCASHQYTRPSGRIDEEPSKDLAKKNKNHQVMIQIQPKTIDGKPYFIDNINHLYVLEKNKLYRWIGDWDEAAQTIKPKNDTDVKPIVKSKSVKTSTENIEQTNNKSDSVTENSSEITEPPKKRGKNKVISQDTSKVKEQVKKSSAKKSVEKSVPVKKPASTKKPNSKSVKKTLEEPTKEPTEESAKESVEKPVAKVRSVKKEVNVG</sequence>
<feature type="compositionally biased region" description="Polar residues" evidence="1">
    <location>
        <begin position="182"/>
        <end position="206"/>
    </location>
</feature>
<feature type="region of interest" description="Disordered" evidence="1">
    <location>
        <begin position="176"/>
        <end position="296"/>
    </location>
</feature>